<dbReference type="EMBL" id="QGTT01000003">
    <property type="protein sequence ID" value="PWW14474.1"/>
    <property type="molecule type" value="Genomic_DNA"/>
</dbReference>
<proteinExistence type="predicted"/>
<dbReference type="RefSeq" id="WP_110075365.1">
    <property type="nucleotide sequence ID" value="NZ_QGTT01000003.1"/>
</dbReference>
<name>A0A317QDB6_9GAMM</name>
<sequence>MNNKNSIRANIPTKKLIRAVALAPLALMLASCANTETNPACLADTTPIATIQGSSDRSTLVGQMVTTRGIITADWTATEQLGGFFIQSTSADQDQDPATAEGLFIATEELPATAAAGSFVYVTGVVAEAQQLTQLQQVSNVSICSTPQTLPEPIALQLPQAEANSFEQYEGMLVAFAQDLVVNGHYQLARHGQFEVAHERLYTPTQVVAPGADAQQLAQQNQLAKLLIDDNRAPNPAQVPYPAPELSADNTLRSGDTLQGAVGIMSQYQRQYRLQPTTQLTFEASNPRPAALPQPAQNTIRVAAFNVLNYFNGEGDAKTFPTQRGAKTAAQFKRQHDKIVAALAAMNADIIGLMEIENDGYAEHSAIVELTQALAVKTGQPWHFIQAGDERFGSDTITNGLLYRSDKVEPQGAVVSINQAPFDSRSRLPLIQRFAPLNTVENLVVAVNHFKSKGSCPKDSSHPDANQDDGQACWNATRTQSAELLADTLDQHPELSRHSLRVLLGDFNAYAKEDPITTLLGKGYYNRLDSFDAAAYSYVYDAQAGSLDHLLVSAALNPRVVKQGIWSINADEPTALQYSYADTQAHWYAPSAYRASDHDPVYADIQF</sequence>
<dbReference type="SUPFAM" id="SSF56219">
    <property type="entry name" value="DNase I-like"/>
    <property type="match status" value="1"/>
</dbReference>
<dbReference type="CDD" id="cd10283">
    <property type="entry name" value="MnuA_DNase1-like"/>
    <property type="match status" value="1"/>
</dbReference>
<keyword evidence="4" id="KW-1185">Reference proteome</keyword>
<dbReference type="OrthoDB" id="9800417at2"/>
<dbReference type="PROSITE" id="PS51257">
    <property type="entry name" value="PROKAR_LIPOPROTEIN"/>
    <property type="match status" value="1"/>
</dbReference>
<dbReference type="Proteomes" id="UP000246964">
    <property type="component" value="Unassembled WGS sequence"/>
</dbReference>
<dbReference type="NCBIfam" id="NF033681">
    <property type="entry name" value="ExeM_NucH_DNase"/>
    <property type="match status" value="1"/>
</dbReference>
<evidence type="ECO:0000259" key="2">
    <source>
        <dbReference type="Pfam" id="PF03372"/>
    </source>
</evidence>
<dbReference type="InterPro" id="IPR005135">
    <property type="entry name" value="Endo/exonuclease/phosphatase"/>
</dbReference>
<accession>A0A317QDB6</accession>
<evidence type="ECO:0000256" key="1">
    <source>
        <dbReference type="SAM" id="SignalP"/>
    </source>
</evidence>
<protein>
    <recommendedName>
        <fullName evidence="2">Endonuclease/exonuclease/phosphatase domain-containing protein</fullName>
    </recommendedName>
</protein>
<evidence type="ECO:0000313" key="3">
    <source>
        <dbReference type="EMBL" id="PWW14474.1"/>
    </source>
</evidence>
<feature type="chain" id="PRO_5016445231" description="Endonuclease/exonuclease/phosphatase domain-containing protein" evidence="1">
    <location>
        <begin position="34"/>
        <end position="607"/>
    </location>
</feature>
<dbReference type="InterPro" id="IPR036691">
    <property type="entry name" value="Endo/exonu/phosph_ase_sf"/>
</dbReference>
<feature type="signal peptide" evidence="1">
    <location>
        <begin position="1"/>
        <end position="33"/>
    </location>
</feature>
<dbReference type="InterPro" id="IPR047971">
    <property type="entry name" value="ExeM-like"/>
</dbReference>
<reference evidence="3 4" key="1">
    <citation type="submission" date="2018-05" db="EMBL/GenBank/DDBJ databases">
        <title>Freshwater and sediment microbial communities from various areas in North America, analyzing microbe dynamics in response to fracking.</title>
        <authorList>
            <person name="Lamendella R."/>
        </authorList>
    </citation>
    <scope>NUCLEOTIDE SEQUENCE [LARGE SCALE GENOMIC DNA]</scope>
    <source>
        <strain evidence="3 4">125B1</strain>
    </source>
</reference>
<dbReference type="GO" id="GO:0003824">
    <property type="term" value="F:catalytic activity"/>
    <property type="evidence" value="ECO:0007669"/>
    <property type="project" value="InterPro"/>
</dbReference>
<dbReference type="PANTHER" id="PTHR42834">
    <property type="entry name" value="ENDONUCLEASE/EXONUCLEASE/PHOSPHATASE FAMILY PROTEIN (AFU_ORTHOLOGUE AFUA_3G09210)"/>
    <property type="match status" value="1"/>
</dbReference>
<comment type="caution">
    <text evidence="3">The sequence shown here is derived from an EMBL/GenBank/DDBJ whole genome shotgun (WGS) entry which is preliminary data.</text>
</comment>
<dbReference type="Pfam" id="PF03372">
    <property type="entry name" value="Exo_endo_phos"/>
    <property type="match status" value="1"/>
</dbReference>
<dbReference type="AlphaFoldDB" id="A0A317QDB6"/>
<evidence type="ECO:0000313" key="4">
    <source>
        <dbReference type="Proteomes" id="UP000246964"/>
    </source>
</evidence>
<dbReference type="Gene3D" id="3.60.10.10">
    <property type="entry name" value="Endonuclease/exonuclease/phosphatase"/>
    <property type="match status" value="1"/>
</dbReference>
<feature type="domain" description="Endonuclease/exonuclease/phosphatase" evidence="2">
    <location>
        <begin position="310"/>
        <end position="598"/>
    </location>
</feature>
<gene>
    <name evidence="3" type="ORF">DET45_103166</name>
</gene>
<dbReference type="CDD" id="cd04486">
    <property type="entry name" value="YhcR_OBF_like"/>
    <property type="match status" value="1"/>
</dbReference>
<organism evidence="3 4">
    <name type="scientific">Pseudidiomarina maritima</name>
    <dbReference type="NCBI Taxonomy" id="519453"/>
    <lineage>
        <taxon>Bacteria</taxon>
        <taxon>Pseudomonadati</taxon>
        <taxon>Pseudomonadota</taxon>
        <taxon>Gammaproteobacteria</taxon>
        <taxon>Alteromonadales</taxon>
        <taxon>Idiomarinaceae</taxon>
        <taxon>Pseudidiomarina</taxon>
    </lineage>
</organism>
<dbReference type="PANTHER" id="PTHR42834:SF1">
    <property type="entry name" value="ENDONUCLEASE_EXONUCLEASE_PHOSPHATASE FAMILY PROTEIN (AFU_ORTHOLOGUE AFUA_3G09210)"/>
    <property type="match status" value="1"/>
</dbReference>
<keyword evidence="1" id="KW-0732">Signal</keyword>